<sequence length="149" mass="15037">MTTGPQLRLGKTLLPGLLAVALFGLMALIVLNTSFASMATAGYPDGIAITSEIGYAMFDLEVLQSTDGSISATEPFLAAFLLIAITLDAALDASLVLAKREEEGEPVSPLASSTPDTAETADSSGFGRSESTATDGGSAGTDSSGGDDQ</sequence>
<accession>A0A1N7DIC4</accession>
<dbReference type="STRING" id="308853.SAMN05421752_102274"/>
<dbReference type="OrthoDB" id="214784at2157"/>
<keyword evidence="4" id="KW-1185">Reference proteome</keyword>
<reference evidence="4" key="1">
    <citation type="submission" date="2017-01" db="EMBL/GenBank/DDBJ databases">
        <authorList>
            <person name="Varghese N."/>
            <person name="Submissions S."/>
        </authorList>
    </citation>
    <scope>NUCLEOTIDE SEQUENCE [LARGE SCALE GENOMIC DNA]</scope>
    <source>
        <strain evidence="4">type strain: HArc-</strain>
    </source>
</reference>
<evidence type="ECO:0000256" key="1">
    <source>
        <dbReference type="SAM" id="MobiDB-lite"/>
    </source>
</evidence>
<protein>
    <submittedName>
        <fullName evidence="3">Uncharacterized protein</fullName>
    </submittedName>
</protein>
<gene>
    <name evidence="3" type="ORF">SAMN05421752_102274</name>
</gene>
<organism evidence="3 4">
    <name type="scientific">Natronorubrum thiooxidans</name>
    <dbReference type="NCBI Taxonomy" id="308853"/>
    <lineage>
        <taxon>Archaea</taxon>
        <taxon>Methanobacteriati</taxon>
        <taxon>Methanobacteriota</taxon>
        <taxon>Stenosarchaea group</taxon>
        <taxon>Halobacteria</taxon>
        <taxon>Halobacteriales</taxon>
        <taxon>Natrialbaceae</taxon>
        <taxon>Natronorubrum</taxon>
    </lineage>
</organism>
<feature type="transmembrane region" description="Helical" evidence="2">
    <location>
        <begin position="12"/>
        <end position="31"/>
    </location>
</feature>
<evidence type="ECO:0000256" key="2">
    <source>
        <dbReference type="SAM" id="Phobius"/>
    </source>
</evidence>
<name>A0A1N7DIC4_9EURY</name>
<evidence type="ECO:0000313" key="4">
    <source>
        <dbReference type="Proteomes" id="UP000185936"/>
    </source>
</evidence>
<evidence type="ECO:0000313" key="3">
    <source>
        <dbReference type="EMBL" id="SIR75572.1"/>
    </source>
</evidence>
<proteinExistence type="predicted"/>
<dbReference type="RefSeq" id="WP_076607963.1">
    <property type="nucleotide sequence ID" value="NZ_FTNR01000002.1"/>
</dbReference>
<feature type="region of interest" description="Disordered" evidence="1">
    <location>
        <begin position="100"/>
        <end position="149"/>
    </location>
</feature>
<keyword evidence="2" id="KW-1133">Transmembrane helix</keyword>
<dbReference type="AlphaFoldDB" id="A0A1N7DIC4"/>
<dbReference type="EMBL" id="FTNR01000002">
    <property type="protein sequence ID" value="SIR75572.1"/>
    <property type="molecule type" value="Genomic_DNA"/>
</dbReference>
<feature type="transmembrane region" description="Helical" evidence="2">
    <location>
        <begin position="76"/>
        <end position="98"/>
    </location>
</feature>
<keyword evidence="2" id="KW-0472">Membrane</keyword>
<keyword evidence="2" id="KW-0812">Transmembrane</keyword>
<dbReference type="Proteomes" id="UP000185936">
    <property type="component" value="Unassembled WGS sequence"/>
</dbReference>
<feature type="compositionally biased region" description="Polar residues" evidence="1">
    <location>
        <begin position="110"/>
        <end position="123"/>
    </location>
</feature>
<feature type="compositionally biased region" description="Low complexity" evidence="1">
    <location>
        <begin position="131"/>
        <end position="149"/>
    </location>
</feature>